<dbReference type="InterPro" id="IPR025948">
    <property type="entry name" value="HTH-like_dom"/>
</dbReference>
<gene>
    <name evidence="2" type="ORF">SAMN04487964_11449</name>
</gene>
<proteinExistence type="predicted"/>
<dbReference type="PANTHER" id="PTHR46889">
    <property type="entry name" value="TRANSPOSASE INSF FOR INSERTION SEQUENCE IS3B-RELATED"/>
    <property type="match status" value="1"/>
</dbReference>
<reference evidence="2 3" key="1">
    <citation type="submission" date="2017-05" db="EMBL/GenBank/DDBJ databases">
        <authorList>
            <person name="Varghese N."/>
            <person name="Submissions S."/>
        </authorList>
    </citation>
    <scope>NUCLEOTIDE SEQUENCE [LARGE SCALE GENOMIC DNA]</scope>
    <source>
        <strain evidence="2 3">CGMCC 1.7287</strain>
    </source>
</reference>
<evidence type="ECO:0000313" key="2">
    <source>
        <dbReference type="EMBL" id="SMR77558.1"/>
    </source>
</evidence>
<dbReference type="EMBL" id="FXWV01000014">
    <property type="protein sequence ID" value="SMR77558.1"/>
    <property type="molecule type" value="Genomic_DNA"/>
</dbReference>
<organism evidence="2 3">
    <name type="scientific">Marinobacterium sediminicola</name>
    <dbReference type="NCBI Taxonomy" id="518898"/>
    <lineage>
        <taxon>Bacteria</taxon>
        <taxon>Pseudomonadati</taxon>
        <taxon>Pseudomonadota</taxon>
        <taxon>Gammaproteobacteria</taxon>
        <taxon>Oceanospirillales</taxon>
        <taxon>Oceanospirillaceae</taxon>
        <taxon>Marinobacterium</taxon>
    </lineage>
</organism>
<keyword evidence="3" id="KW-1185">Reference proteome</keyword>
<dbReference type="Pfam" id="PF13276">
    <property type="entry name" value="HTH_21"/>
    <property type="match status" value="1"/>
</dbReference>
<dbReference type="Proteomes" id="UP001159257">
    <property type="component" value="Unassembled WGS sequence"/>
</dbReference>
<accession>A0ABY1S2S0</accession>
<evidence type="ECO:0000259" key="1">
    <source>
        <dbReference type="Pfam" id="PF13276"/>
    </source>
</evidence>
<feature type="domain" description="HTH-like" evidence="1">
    <location>
        <begin position="34"/>
        <end position="86"/>
    </location>
</feature>
<evidence type="ECO:0000313" key="3">
    <source>
        <dbReference type="Proteomes" id="UP001159257"/>
    </source>
</evidence>
<dbReference type="InterPro" id="IPR050900">
    <property type="entry name" value="Transposase_IS3/IS150/IS904"/>
</dbReference>
<protein>
    <submittedName>
        <fullName evidence="2">HTH-like domain-containing protein</fullName>
    </submittedName>
</protein>
<sequence length="108" mass="12479">MPVEMVCNAFDISRSSYYEYRQRRNHIDIERLVLKAQVNRLFTKSRSSAGSRTIKGMLSEEGVVIGRFKVRRLMSELGLICKQPGPHAYKQATLERPDIPTIWPVNLQ</sequence>
<name>A0ABY1S2S0_9GAMM</name>
<comment type="caution">
    <text evidence="2">The sequence shown here is derived from an EMBL/GenBank/DDBJ whole genome shotgun (WGS) entry which is preliminary data.</text>
</comment>
<dbReference type="PANTHER" id="PTHR46889:SF4">
    <property type="entry name" value="TRANSPOSASE INSO FOR INSERTION SEQUENCE ELEMENT IS911B-RELATED"/>
    <property type="match status" value="1"/>
</dbReference>